<evidence type="ECO:0000313" key="2">
    <source>
        <dbReference type="EMBL" id="KAF2122293.1"/>
    </source>
</evidence>
<dbReference type="OrthoDB" id="4757095at2759"/>
<dbReference type="Pfam" id="PF24864">
    <property type="entry name" value="DUF7730"/>
    <property type="match status" value="1"/>
</dbReference>
<protein>
    <recommendedName>
        <fullName evidence="1">DUF7730 domain-containing protein</fullName>
    </recommendedName>
</protein>
<reference evidence="2" key="1">
    <citation type="journal article" date="2020" name="Stud. Mycol.">
        <title>101 Dothideomycetes genomes: a test case for predicting lifestyles and emergence of pathogens.</title>
        <authorList>
            <person name="Haridas S."/>
            <person name="Albert R."/>
            <person name="Binder M."/>
            <person name="Bloem J."/>
            <person name="Labutti K."/>
            <person name="Salamov A."/>
            <person name="Andreopoulos B."/>
            <person name="Baker S."/>
            <person name="Barry K."/>
            <person name="Bills G."/>
            <person name="Bluhm B."/>
            <person name="Cannon C."/>
            <person name="Castanera R."/>
            <person name="Culley D."/>
            <person name="Daum C."/>
            <person name="Ezra D."/>
            <person name="Gonzalez J."/>
            <person name="Henrissat B."/>
            <person name="Kuo A."/>
            <person name="Liang C."/>
            <person name="Lipzen A."/>
            <person name="Lutzoni F."/>
            <person name="Magnuson J."/>
            <person name="Mondo S."/>
            <person name="Nolan M."/>
            <person name="Ohm R."/>
            <person name="Pangilinan J."/>
            <person name="Park H.-J."/>
            <person name="Ramirez L."/>
            <person name="Alfaro M."/>
            <person name="Sun H."/>
            <person name="Tritt A."/>
            <person name="Yoshinaga Y."/>
            <person name="Zwiers L.-H."/>
            <person name="Turgeon B."/>
            <person name="Goodwin S."/>
            <person name="Spatafora J."/>
            <person name="Crous P."/>
            <person name="Grigoriev I."/>
        </authorList>
    </citation>
    <scope>NUCLEOTIDE SEQUENCE</scope>
    <source>
        <strain evidence="2">CBS 627.86</strain>
    </source>
</reference>
<dbReference type="AlphaFoldDB" id="A0A6A5ZTU4"/>
<dbReference type="EMBL" id="ML977311">
    <property type="protein sequence ID" value="KAF2122293.1"/>
    <property type="molecule type" value="Genomic_DNA"/>
</dbReference>
<evidence type="ECO:0000259" key="1">
    <source>
        <dbReference type="Pfam" id="PF24864"/>
    </source>
</evidence>
<accession>A0A6A5ZTU4</accession>
<dbReference type="PANTHER" id="PTHR38790">
    <property type="entry name" value="2EXR DOMAIN-CONTAINING PROTEIN-RELATED"/>
    <property type="match status" value="1"/>
</dbReference>
<gene>
    <name evidence="2" type="ORF">BDV96DRAFT_594195</name>
</gene>
<organism evidence="2 3">
    <name type="scientific">Lophiotrema nucula</name>
    <dbReference type="NCBI Taxonomy" id="690887"/>
    <lineage>
        <taxon>Eukaryota</taxon>
        <taxon>Fungi</taxon>
        <taxon>Dikarya</taxon>
        <taxon>Ascomycota</taxon>
        <taxon>Pezizomycotina</taxon>
        <taxon>Dothideomycetes</taxon>
        <taxon>Pleosporomycetidae</taxon>
        <taxon>Pleosporales</taxon>
        <taxon>Lophiotremataceae</taxon>
        <taxon>Lophiotrema</taxon>
    </lineage>
</organism>
<evidence type="ECO:0000313" key="3">
    <source>
        <dbReference type="Proteomes" id="UP000799770"/>
    </source>
</evidence>
<proteinExistence type="predicted"/>
<dbReference type="Proteomes" id="UP000799770">
    <property type="component" value="Unassembled WGS sequence"/>
</dbReference>
<feature type="domain" description="DUF7730" evidence="1">
    <location>
        <begin position="102"/>
        <end position="219"/>
    </location>
</feature>
<sequence>MKGPFLAPRKGGFGRLLKRGVEKVFCFAVIGAAAVACAPCLSAWVGSKFAGEGRKIVKRQYYKIPPRVSRRKRGLRVLEKGKKRKRWGLSLLGARRRVQVEEQEESLWFRVPYEVRRMIYAEYFGGEGGVVCVTFAPGLRMVGLCGRRRRGEDGDGFAAYSVDVLSLLRTCRKIYTEALPLLYSIPTYKFVNPIAFLIFSATITQHAFHSLRNVFLDFSNVPYPSTYSHLQWPEPPPRIESTPCIRKKVPAIRTPLLERPKNYLNFRLSRARMYLNPLVFKAGGRTVMRRSEDSPSIWKWTCDVLGEMHGLRRLEITIRHDLCVGERSIHQVFGTAGIAAENHDGLQNFVVRIYGPTSYGEEDPGEVETWRRTLVGNEGRWIKIPKSS</sequence>
<keyword evidence="3" id="KW-1185">Reference proteome</keyword>
<dbReference type="InterPro" id="IPR056632">
    <property type="entry name" value="DUF7730"/>
</dbReference>
<name>A0A6A5ZTU4_9PLEO</name>